<proteinExistence type="predicted"/>
<dbReference type="EMBL" id="NHYD01002105">
    <property type="protein sequence ID" value="PPQ88302.1"/>
    <property type="molecule type" value="Genomic_DNA"/>
</dbReference>
<comment type="caution">
    <text evidence="2">The sequence shown here is derived from an EMBL/GenBank/DDBJ whole genome shotgun (WGS) entry which is preliminary data.</text>
</comment>
<evidence type="ECO:0000313" key="3">
    <source>
        <dbReference type="Proteomes" id="UP000283269"/>
    </source>
</evidence>
<sequence length="892" mass="100780">MHGLYSVSEYYLRKYNAAQNGILIRYGAPEPWKGTAGKIDGILIRYGAPEPWKGTAGKIGHTKPSRAIDPQEVKRKKNDGRPPDTIKELTKTVKNQKIPVIWAPNLGPPSYKWNNNSCWLDSSLELLYQLNENIDDSLVTHTLVNQRDALRHSLHDSGAIQELDSYEPLLSWLITSISKVDQEISYPAKKYLYPLYVDIHSCSGSPETSGHHLELVKPRYRSELLLKTVDHQTFNGNFKDFFGNYIRIDKPPVTAHTCWRVKNGNESLCSGIREDVKDLVLSIPVLLLVEVGGDETRPSAPQYPSWDFPASVYPHTRPSSRNPHSIVYDLVGHALYNPSISHFNSRYASGDKKSIYTYDGMKYGGHPKEEPKAKFSGYIAGRDIQCPDGYSVTLALYCLRGGLPAQEEFYRIRTQALLRRFNLKFDRPTPDTIPSISISSSLNLILLPSHRRQEWKAMKTTLEYVTNPESKRRTSDKPITSSDGEPEGPFFIPPKDKSISPPKSPAPSLPDSLFAINCRCGASGDGNILYRSDLEGEAIQCFGCSEWSHIACQRNGSACKLGKDDVFLCHECNVYDARAMYGLNKKKPTRTSLRREMEERTLSKKPLKERLRRGRGVLVKHESFWYPARLISLQDSNGYLTVHCWRGCEIITPGLTPDSVSLVPFSDVIDSLWGDRHGQRQIQLGKWTPTWQIPTDEDLLSNPSLIPYSNKVNRALTPARETLHQLLYDPSKLDSTLIPAKAWLESSNKNISKTIIPYTGPLTMTDENSSDNAKKDILINKAWAAQCRPRTTQEILKKDVDLECLSLLEEEMFENSIRAGVAGNEQWGLDVGNHQDDWIPYGDLPDEWNGGDRDGLEDETELMCGSNYVDFPKRPTPKEPTQPRPRPRPIQK</sequence>
<feature type="region of interest" description="Disordered" evidence="1">
    <location>
        <begin position="466"/>
        <end position="506"/>
    </location>
</feature>
<organism evidence="2 3">
    <name type="scientific">Psilocybe cyanescens</name>
    <dbReference type="NCBI Taxonomy" id="93625"/>
    <lineage>
        <taxon>Eukaryota</taxon>
        <taxon>Fungi</taxon>
        <taxon>Dikarya</taxon>
        <taxon>Basidiomycota</taxon>
        <taxon>Agaricomycotina</taxon>
        <taxon>Agaricomycetes</taxon>
        <taxon>Agaricomycetidae</taxon>
        <taxon>Agaricales</taxon>
        <taxon>Agaricineae</taxon>
        <taxon>Strophariaceae</taxon>
        <taxon>Psilocybe</taxon>
    </lineage>
</organism>
<feature type="region of interest" description="Disordered" evidence="1">
    <location>
        <begin position="864"/>
        <end position="892"/>
    </location>
</feature>
<dbReference type="Proteomes" id="UP000283269">
    <property type="component" value="Unassembled WGS sequence"/>
</dbReference>
<dbReference type="InParanoid" id="A0A409XC01"/>
<dbReference type="SUPFAM" id="SSF57903">
    <property type="entry name" value="FYVE/PHD zinc finger"/>
    <property type="match status" value="1"/>
</dbReference>
<protein>
    <recommendedName>
        <fullName evidence="4">Zinc finger PHD-type domain-containing protein</fullName>
    </recommendedName>
</protein>
<feature type="compositionally biased region" description="Basic and acidic residues" evidence="1">
    <location>
        <begin position="69"/>
        <end position="85"/>
    </location>
</feature>
<evidence type="ECO:0000256" key="1">
    <source>
        <dbReference type="SAM" id="MobiDB-lite"/>
    </source>
</evidence>
<reference evidence="2 3" key="1">
    <citation type="journal article" date="2018" name="Evol. Lett.">
        <title>Horizontal gene cluster transfer increased hallucinogenic mushroom diversity.</title>
        <authorList>
            <person name="Reynolds H.T."/>
            <person name="Vijayakumar V."/>
            <person name="Gluck-Thaler E."/>
            <person name="Korotkin H.B."/>
            <person name="Matheny P.B."/>
            <person name="Slot J.C."/>
        </authorList>
    </citation>
    <scope>NUCLEOTIDE SEQUENCE [LARGE SCALE GENOMIC DNA]</scope>
    <source>
        <strain evidence="2 3">2631</strain>
    </source>
</reference>
<accession>A0A409XC01</accession>
<dbReference type="STRING" id="93625.A0A409XC01"/>
<dbReference type="OrthoDB" id="3027520at2759"/>
<evidence type="ECO:0000313" key="2">
    <source>
        <dbReference type="EMBL" id="PPQ88302.1"/>
    </source>
</evidence>
<dbReference type="AlphaFoldDB" id="A0A409XC01"/>
<name>A0A409XC01_PSICY</name>
<dbReference type="Gene3D" id="3.30.40.10">
    <property type="entry name" value="Zinc/RING finger domain, C3HC4 (zinc finger)"/>
    <property type="match status" value="1"/>
</dbReference>
<keyword evidence="3" id="KW-1185">Reference proteome</keyword>
<gene>
    <name evidence="2" type="ORF">CVT25_012365</name>
</gene>
<dbReference type="InterPro" id="IPR011011">
    <property type="entry name" value="Znf_FYVE_PHD"/>
</dbReference>
<evidence type="ECO:0008006" key="4">
    <source>
        <dbReference type="Google" id="ProtNLM"/>
    </source>
</evidence>
<feature type="region of interest" description="Disordered" evidence="1">
    <location>
        <begin position="55"/>
        <end position="85"/>
    </location>
</feature>
<dbReference type="InterPro" id="IPR013083">
    <property type="entry name" value="Znf_RING/FYVE/PHD"/>
</dbReference>